<dbReference type="Proteomes" id="UP000001307">
    <property type="component" value="Unassembled WGS sequence"/>
</dbReference>
<dbReference type="EMBL" id="FN653033">
    <property type="protein sequence ID" value="CBY08822.1"/>
    <property type="molecule type" value="Genomic_DNA"/>
</dbReference>
<name>E4XBC3_OIKDI</name>
<proteinExistence type="predicted"/>
<reference evidence="2" key="1">
    <citation type="journal article" date="2010" name="Science">
        <title>Plasticity of animal genome architecture unmasked by rapid evolution of a pelagic tunicate.</title>
        <authorList>
            <person name="Denoeud F."/>
            <person name="Henriet S."/>
            <person name="Mungpakdee S."/>
            <person name="Aury J.M."/>
            <person name="Da Silva C."/>
            <person name="Brinkmann H."/>
            <person name="Mikhaleva J."/>
            <person name="Olsen L.C."/>
            <person name="Jubin C."/>
            <person name="Canestro C."/>
            <person name="Bouquet J.M."/>
            <person name="Danks G."/>
            <person name="Poulain J."/>
            <person name="Campsteijn C."/>
            <person name="Adamski M."/>
            <person name="Cross I."/>
            <person name="Yadetie F."/>
            <person name="Muffato M."/>
            <person name="Louis A."/>
            <person name="Butcher S."/>
            <person name="Tsagkogeorga G."/>
            <person name="Konrad A."/>
            <person name="Singh S."/>
            <person name="Jensen M.F."/>
            <person name="Cong E.H."/>
            <person name="Eikeseth-Otteraa H."/>
            <person name="Noel B."/>
            <person name="Anthouard V."/>
            <person name="Porcel B.M."/>
            <person name="Kachouri-Lafond R."/>
            <person name="Nishino A."/>
            <person name="Ugolini M."/>
            <person name="Chourrout P."/>
            <person name="Nishida H."/>
            <person name="Aasland R."/>
            <person name="Huzurbazar S."/>
            <person name="Westhof E."/>
            <person name="Delsuc F."/>
            <person name="Lehrach H."/>
            <person name="Reinhardt R."/>
            <person name="Weissenbach J."/>
            <person name="Roy S.W."/>
            <person name="Artiguenave F."/>
            <person name="Postlethwait J.H."/>
            <person name="Manak J.R."/>
            <person name="Thompson E.M."/>
            <person name="Jaillon O."/>
            <person name="Du Pasquier L."/>
            <person name="Boudinot P."/>
            <person name="Liberles D.A."/>
            <person name="Volff J.N."/>
            <person name="Philippe H."/>
            <person name="Lenhard B."/>
            <person name="Roest Crollius H."/>
            <person name="Wincker P."/>
            <person name="Chourrout D."/>
        </authorList>
    </citation>
    <scope>NUCLEOTIDE SEQUENCE [LARGE SCALE GENOMIC DNA]</scope>
</reference>
<dbReference type="OrthoDB" id="10302412at2759"/>
<feature type="transmembrane region" description="Helical" evidence="1">
    <location>
        <begin position="68"/>
        <end position="91"/>
    </location>
</feature>
<gene>
    <name evidence="2" type="ORF">GSOID_T00005660001</name>
    <name evidence="3" type="ORF">GSOID_T00028563001</name>
</gene>
<feature type="transmembrane region" description="Helical" evidence="1">
    <location>
        <begin position="29"/>
        <end position="47"/>
    </location>
</feature>
<protein>
    <submittedName>
        <fullName evidence="2">Uncharacterized protein</fullName>
    </submittedName>
</protein>
<feature type="transmembrane region" description="Helical" evidence="1">
    <location>
        <begin position="97"/>
        <end position="118"/>
    </location>
</feature>
<evidence type="ECO:0000256" key="1">
    <source>
        <dbReference type="SAM" id="Phobius"/>
    </source>
</evidence>
<keyword evidence="1" id="KW-1133">Transmembrane helix</keyword>
<accession>E4XBC3</accession>
<dbReference type="InParanoid" id="E4XBC3"/>
<keyword evidence="1" id="KW-0812">Transmembrane</keyword>
<feature type="transmembrane region" description="Helical" evidence="1">
    <location>
        <begin position="139"/>
        <end position="162"/>
    </location>
</feature>
<dbReference type="EMBL" id="FN654720">
    <property type="protein sequence ID" value="CBY36083.1"/>
    <property type="molecule type" value="Genomic_DNA"/>
</dbReference>
<sequence>MSLVYDSYSSDSIHYPSQSIDLSVNQYRHFKAIAAVQISISMIYCLIRCIIYHPESSRMQALYDKANFVVYGIVGMASGIIGIIGVDLNILSCFQTFAILSLGISVYLSTHILSLWLLSYAYCVFNKEAFCQGAHIAGLSLYSIMIVSCGPVFYLTAAGYAWQFAFSTDIAQF</sequence>
<dbReference type="AlphaFoldDB" id="E4XBC3"/>
<evidence type="ECO:0000313" key="2">
    <source>
        <dbReference type="EMBL" id="CBY08822.1"/>
    </source>
</evidence>
<evidence type="ECO:0000313" key="4">
    <source>
        <dbReference type="Proteomes" id="UP000001307"/>
    </source>
</evidence>
<organism evidence="2">
    <name type="scientific">Oikopleura dioica</name>
    <name type="common">Tunicate</name>
    <dbReference type="NCBI Taxonomy" id="34765"/>
    <lineage>
        <taxon>Eukaryota</taxon>
        <taxon>Metazoa</taxon>
        <taxon>Chordata</taxon>
        <taxon>Tunicata</taxon>
        <taxon>Appendicularia</taxon>
        <taxon>Copelata</taxon>
        <taxon>Oikopleuridae</taxon>
        <taxon>Oikopleura</taxon>
    </lineage>
</organism>
<keyword evidence="1" id="KW-0472">Membrane</keyword>
<evidence type="ECO:0000313" key="3">
    <source>
        <dbReference type="EMBL" id="CBY36083.1"/>
    </source>
</evidence>
<keyword evidence="4" id="KW-1185">Reference proteome</keyword>
<dbReference type="Proteomes" id="UP000011014">
    <property type="component" value="Unassembled WGS sequence"/>
</dbReference>